<dbReference type="NCBIfam" id="NF005154">
    <property type="entry name" value="PRK06635.1-2"/>
    <property type="match status" value="1"/>
</dbReference>
<dbReference type="CDD" id="cd04923">
    <property type="entry name" value="ACT_AK-LysC-DapG-like_2"/>
    <property type="match status" value="1"/>
</dbReference>
<dbReference type="PROSITE" id="PS51671">
    <property type="entry name" value="ACT"/>
    <property type="match status" value="1"/>
</dbReference>
<feature type="domain" description="ACT" evidence="17">
    <location>
        <begin position="340"/>
        <end position="398"/>
    </location>
</feature>
<comment type="pathway">
    <text evidence="2 16">Amino-acid biosynthesis; L-lysine biosynthesis via DAP pathway; (S)-tetrahydrodipicolinate from L-aspartate: step 1/4.</text>
</comment>
<dbReference type="Proteomes" id="UP001058072">
    <property type="component" value="Chromosome"/>
</dbReference>
<feature type="binding site" evidence="14">
    <location>
        <position position="178"/>
    </location>
    <ligand>
        <name>ATP</name>
        <dbReference type="ChEBI" id="CHEBI:30616"/>
    </ligand>
</feature>
<evidence type="ECO:0000256" key="9">
    <source>
        <dbReference type="ARBA" id="ARBA00022777"/>
    </source>
</evidence>
<comment type="function">
    <text evidence="1">Catalyzes the phosphorylation of the beta-carboxyl group of aspartic acid with ATP to yield 4-phospho-L-aspartate, which is involved in the branched biosynthetic pathway leading to the biosynthesis of amino acids threonine, isoleucine and methionine.</text>
</comment>
<evidence type="ECO:0000256" key="11">
    <source>
        <dbReference type="ARBA" id="ARBA00022915"/>
    </source>
</evidence>
<evidence type="ECO:0000256" key="14">
    <source>
        <dbReference type="PIRSR" id="PIRSR000726-1"/>
    </source>
</evidence>
<feature type="binding site" evidence="14">
    <location>
        <position position="183"/>
    </location>
    <ligand>
        <name>ATP</name>
        <dbReference type="ChEBI" id="CHEBI:30616"/>
    </ligand>
</feature>
<evidence type="ECO:0000256" key="16">
    <source>
        <dbReference type="RuleBase" id="RU004249"/>
    </source>
</evidence>
<dbReference type="InterPro" id="IPR045865">
    <property type="entry name" value="ACT-like_dom_sf"/>
</dbReference>
<comment type="pathway">
    <text evidence="3 16">Amino-acid biosynthesis; L-methionine biosynthesis via de novo pathway; L-homoserine from L-aspartate: step 1/3.</text>
</comment>
<dbReference type="GO" id="GO:0004072">
    <property type="term" value="F:aspartate kinase activity"/>
    <property type="evidence" value="ECO:0007669"/>
    <property type="project" value="UniProtKB-EC"/>
</dbReference>
<dbReference type="SUPFAM" id="SSF55021">
    <property type="entry name" value="ACT-like"/>
    <property type="match status" value="2"/>
</dbReference>
<dbReference type="InterPro" id="IPR018042">
    <property type="entry name" value="Aspartate_kinase_CS"/>
</dbReference>
<dbReference type="InterPro" id="IPR005260">
    <property type="entry name" value="Asp_kin_monofn"/>
</dbReference>
<evidence type="ECO:0000256" key="1">
    <source>
        <dbReference type="ARBA" id="ARBA00003121"/>
    </source>
</evidence>
<dbReference type="PIRSF" id="PIRSF000726">
    <property type="entry name" value="Asp_kin"/>
    <property type="match status" value="1"/>
</dbReference>
<dbReference type="InterPro" id="IPR001341">
    <property type="entry name" value="Asp_kinase"/>
</dbReference>
<keyword evidence="6 16" id="KW-0028">Amino-acid biosynthesis</keyword>
<evidence type="ECO:0000313" key="18">
    <source>
        <dbReference type="EMBL" id="UUF08911.1"/>
    </source>
</evidence>
<feature type="binding site" evidence="14">
    <location>
        <begin position="7"/>
        <end position="10"/>
    </location>
    <ligand>
        <name>ATP</name>
        <dbReference type="ChEBI" id="CHEBI:30616"/>
    </ligand>
</feature>
<evidence type="ECO:0000256" key="2">
    <source>
        <dbReference type="ARBA" id="ARBA00004766"/>
    </source>
</evidence>
<dbReference type="GO" id="GO:0019877">
    <property type="term" value="P:diaminopimelate biosynthetic process"/>
    <property type="evidence" value="ECO:0007669"/>
    <property type="project" value="UniProtKB-KW"/>
</dbReference>
<dbReference type="CDD" id="cd04891">
    <property type="entry name" value="ACT_AK-LysC-DapG-like_1"/>
    <property type="match status" value="1"/>
</dbReference>
<dbReference type="GO" id="GO:0009089">
    <property type="term" value="P:lysine biosynthetic process via diaminopimelate"/>
    <property type="evidence" value="ECO:0007669"/>
    <property type="project" value="InterPro"/>
</dbReference>
<dbReference type="Pfam" id="PF00696">
    <property type="entry name" value="AA_kinase"/>
    <property type="match status" value="1"/>
</dbReference>
<accession>A0A9Q9CKM0</accession>
<dbReference type="SUPFAM" id="SSF53633">
    <property type="entry name" value="Carbamate kinase-like"/>
    <property type="match status" value="1"/>
</dbReference>
<dbReference type="NCBIfam" id="TIGR00657">
    <property type="entry name" value="asp_kinases"/>
    <property type="match status" value="1"/>
</dbReference>
<protein>
    <recommendedName>
        <fullName evidence="15">Aspartokinase</fullName>
        <ecNumber evidence="15">2.7.2.4</ecNumber>
    </recommendedName>
</protein>
<evidence type="ECO:0000256" key="10">
    <source>
        <dbReference type="ARBA" id="ARBA00022840"/>
    </source>
</evidence>
<dbReference type="InterPro" id="IPR041740">
    <property type="entry name" value="AKii-LysC-BS"/>
</dbReference>
<comment type="similarity">
    <text evidence="5 15">Belongs to the aspartokinase family.</text>
</comment>
<dbReference type="Gene3D" id="3.40.1160.10">
    <property type="entry name" value="Acetylglutamate kinase-like"/>
    <property type="match status" value="1"/>
</dbReference>
<dbReference type="PANTHER" id="PTHR21499:SF3">
    <property type="entry name" value="ASPARTOKINASE"/>
    <property type="match status" value="1"/>
</dbReference>
<dbReference type="FunFam" id="3.40.1160.10:FF:000002">
    <property type="entry name" value="Aspartokinase"/>
    <property type="match status" value="1"/>
</dbReference>
<dbReference type="NCBIfam" id="NF005155">
    <property type="entry name" value="PRK06635.1-4"/>
    <property type="match status" value="1"/>
</dbReference>
<evidence type="ECO:0000256" key="3">
    <source>
        <dbReference type="ARBA" id="ARBA00004986"/>
    </source>
</evidence>
<name>A0A9Q9CKM0_9FIRM</name>
<evidence type="ECO:0000256" key="7">
    <source>
        <dbReference type="ARBA" id="ARBA00022679"/>
    </source>
</evidence>
<dbReference type="InterPro" id="IPR054352">
    <property type="entry name" value="ACT_Aspartokinase"/>
</dbReference>
<dbReference type="GO" id="GO:0005829">
    <property type="term" value="C:cytosol"/>
    <property type="evidence" value="ECO:0007669"/>
    <property type="project" value="TreeGrafter"/>
</dbReference>
<dbReference type="GO" id="GO:0009090">
    <property type="term" value="P:homoserine biosynthetic process"/>
    <property type="evidence" value="ECO:0007669"/>
    <property type="project" value="TreeGrafter"/>
</dbReference>
<dbReference type="GO" id="GO:0005524">
    <property type="term" value="F:ATP binding"/>
    <property type="evidence" value="ECO:0007669"/>
    <property type="project" value="UniProtKB-KW"/>
</dbReference>
<reference evidence="18" key="1">
    <citation type="submission" date="2021-03" db="EMBL/GenBank/DDBJ databases">
        <title>Comparative Genomics and Metabolomics in the genus Turicibacter.</title>
        <authorList>
            <person name="Maki J."/>
            <person name="Looft T."/>
        </authorList>
    </citation>
    <scope>NUCLEOTIDE SEQUENCE</scope>
    <source>
        <strain evidence="18">ISU324</strain>
    </source>
</reference>
<dbReference type="RefSeq" id="WP_212725214.1">
    <property type="nucleotide sequence ID" value="NZ_CP071250.1"/>
</dbReference>
<comment type="catalytic activity">
    <reaction evidence="13 15">
        <text>L-aspartate + ATP = 4-phospho-L-aspartate + ADP</text>
        <dbReference type="Rhea" id="RHEA:23776"/>
        <dbReference type="ChEBI" id="CHEBI:29991"/>
        <dbReference type="ChEBI" id="CHEBI:30616"/>
        <dbReference type="ChEBI" id="CHEBI:57535"/>
        <dbReference type="ChEBI" id="CHEBI:456216"/>
        <dbReference type="EC" id="2.7.2.4"/>
    </reaction>
</comment>
<gene>
    <name evidence="18" type="ORF">J0J70_02575</name>
</gene>
<keyword evidence="11" id="KW-0220">Diaminopimelate biosynthesis</keyword>
<keyword evidence="8 14" id="KW-0547">Nucleotide-binding</keyword>
<feature type="binding site" evidence="14">
    <location>
        <position position="74"/>
    </location>
    <ligand>
        <name>substrate</name>
    </ligand>
</feature>
<evidence type="ECO:0000256" key="15">
    <source>
        <dbReference type="RuleBase" id="RU003448"/>
    </source>
</evidence>
<comment type="pathway">
    <text evidence="4 16">Amino-acid biosynthesis; L-threonine biosynthesis; L-threonine from L-aspartate: step 1/5.</text>
</comment>
<evidence type="ECO:0000259" key="17">
    <source>
        <dbReference type="PROSITE" id="PS51671"/>
    </source>
</evidence>
<dbReference type="InterPro" id="IPR036393">
    <property type="entry name" value="AceGlu_kinase-like_sf"/>
</dbReference>
<evidence type="ECO:0000256" key="5">
    <source>
        <dbReference type="ARBA" id="ARBA00010122"/>
    </source>
</evidence>
<dbReference type="InterPro" id="IPR002912">
    <property type="entry name" value="ACT_dom"/>
</dbReference>
<evidence type="ECO:0000313" key="19">
    <source>
        <dbReference type="Proteomes" id="UP001058072"/>
    </source>
</evidence>
<dbReference type="PANTHER" id="PTHR21499">
    <property type="entry name" value="ASPARTATE KINASE"/>
    <property type="match status" value="1"/>
</dbReference>
<evidence type="ECO:0000256" key="8">
    <source>
        <dbReference type="ARBA" id="ARBA00022741"/>
    </source>
</evidence>
<organism evidence="18 19">
    <name type="scientific">Turicibacter bilis</name>
    <dbReference type="NCBI Taxonomy" id="2735723"/>
    <lineage>
        <taxon>Bacteria</taxon>
        <taxon>Bacillati</taxon>
        <taxon>Bacillota</taxon>
        <taxon>Erysipelotrichia</taxon>
        <taxon>Erysipelotrichales</taxon>
        <taxon>Turicibacteraceae</taxon>
        <taxon>Turicibacter</taxon>
    </lineage>
</organism>
<dbReference type="EC" id="2.7.2.4" evidence="15"/>
<dbReference type="CDD" id="cd04261">
    <property type="entry name" value="AAK_AKii-LysC-BS"/>
    <property type="match status" value="1"/>
</dbReference>
<dbReference type="Pfam" id="PF22468">
    <property type="entry name" value="ACT_9"/>
    <property type="match status" value="1"/>
</dbReference>
<evidence type="ECO:0000256" key="12">
    <source>
        <dbReference type="ARBA" id="ARBA00023154"/>
    </source>
</evidence>
<dbReference type="PROSITE" id="PS00324">
    <property type="entry name" value="ASPARTOKINASE"/>
    <property type="match status" value="1"/>
</dbReference>
<keyword evidence="12" id="KW-0457">Lysine biosynthesis</keyword>
<dbReference type="EMBL" id="CP071250">
    <property type="protein sequence ID" value="UUF08911.1"/>
    <property type="molecule type" value="Genomic_DNA"/>
</dbReference>
<evidence type="ECO:0000256" key="13">
    <source>
        <dbReference type="ARBA" id="ARBA00047872"/>
    </source>
</evidence>
<keyword evidence="9 15" id="KW-0418">Kinase</keyword>
<evidence type="ECO:0000256" key="6">
    <source>
        <dbReference type="ARBA" id="ARBA00022605"/>
    </source>
</evidence>
<evidence type="ECO:0000256" key="4">
    <source>
        <dbReference type="ARBA" id="ARBA00005139"/>
    </source>
</evidence>
<dbReference type="AlphaFoldDB" id="A0A9Q9CKM0"/>
<dbReference type="Gene3D" id="3.30.2130.10">
    <property type="entry name" value="VC0802-like"/>
    <property type="match status" value="1"/>
</dbReference>
<feature type="binding site" evidence="14">
    <location>
        <begin position="172"/>
        <end position="173"/>
    </location>
    <ligand>
        <name>ATP</name>
        <dbReference type="ChEBI" id="CHEBI:30616"/>
    </ligand>
</feature>
<keyword evidence="10 14" id="KW-0067">ATP-binding</keyword>
<dbReference type="InterPro" id="IPR001048">
    <property type="entry name" value="Asp/Glu/Uridylate_kinase"/>
</dbReference>
<feature type="binding site" evidence="14">
    <location>
        <position position="47"/>
    </location>
    <ligand>
        <name>substrate</name>
    </ligand>
</feature>
<sequence>MGILVHKYGGTSVGTTEKIKRIAKRVIAEKEKGNDMVVVVSAMGKTTDYLVEMSKEIAINPNKREMDLILSTGEQVSIALLSMAFQEFGYDAIALTGFQAGIKTYGPHTKNKILDIDDEKIKNYLKEGKVVVVAGFQGVNENGDITTLGRGGSDTTAVAIAAKLGCPCHIYTDVDGIYSVDPRLYKEAKKLDVISYEEMMEMASLGAGVMEPRAIEIGCKYNIPIYVASSINDVGGTYIKEYDEKMEGNIVTGLSVCDDILMVTVSHILYNLDHVATLFEKLAIENVNVDMISQTAPVDGYINVSFTAPKDDLFVIEKVMGDLEGRVEISIEDEITKISVVGIGMRNQSGVSGRLFRILADNGISFRQVTTSEISISYTIDKKDKEKAVRALSNELNL</sequence>
<keyword evidence="7 15" id="KW-0808">Transferase</keyword>
<proteinExistence type="inferred from homology"/>